<keyword evidence="3" id="KW-0597">Phosphoprotein</keyword>
<dbReference type="InterPro" id="IPR010559">
    <property type="entry name" value="Sig_transdc_His_kin_internal"/>
</dbReference>
<dbReference type="Pfam" id="PF06580">
    <property type="entry name" value="His_kinase"/>
    <property type="match status" value="1"/>
</dbReference>
<evidence type="ECO:0000256" key="3">
    <source>
        <dbReference type="ARBA" id="ARBA00022553"/>
    </source>
</evidence>
<evidence type="ECO:0000256" key="14">
    <source>
        <dbReference type="SAM" id="Phobius"/>
    </source>
</evidence>
<evidence type="ECO:0000256" key="9">
    <source>
        <dbReference type="ARBA" id="ARBA00022989"/>
    </source>
</evidence>
<evidence type="ECO:0000256" key="8">
    <source>
        <dbReference type="ARBA" id="ARBA00022840"/>
    </source>
</evidence>
<comment type="subcellular location">
    <subcellularLocation>
        <location evidence="1">Cell membrane</location>
        <topology evidence="1">Multi-pass membrane protein</topology>
    </subcellularLocation>
</comment>
<feature type="transmembrane region" description="Helical" evidence="14">
    <location>
        <begin position="326"/>
        <end position="353"/>
    </location>
</feature>
<evidence type="ECO:0000256" key="10">
    <source>
        <dbReference type="ARBA" id="ARBA00023012"/>
    </source>
</evidence>
<dbReference type="InterPro" id="IPR003660">
    <property type="entry name" value="HAMP_dom"/>
</dbReference>
<keyword evidence="7" id="KW-0418">Kinase</keyword>
<feature type="transmembrane region" description="Helical" evidence="14">
    <location>
        <begin position="43"/>
        <end position="62"/>
    </location>
</feature>
<keyword evidence="17" id="KW-1185">Reference proteome</keyword>
<dbReference type="Gene3D" id="3.30.565.10">
    <property type="entry name" value="Histidine kinase-like ATPase, C-terminal domain"/>
    <property type="match status" value="1"/>
</dbReference>
<evidence type="ECO:0000256" key="5">
    <source>
        <dbReference type="ARBA" id="ARBA00022692"/>
    </source>
</evidence>
<keyword evidence="12" id="KW-0175">Coiled coil</keyword>
<feature type="coiled-coil region" evidence="12">
    <location>
        <begin position="395"/>
        <end position="422"/>
    </location>
</feature>
<dbReference type="PANTHER" id="PTHR34220">
    <property type="entry name" value="SENSOR HISTIDINE KINASE YPDA"/>
    <property type="match status" value="1"/>
</dbReference>
<evidence type="ECO:0000313" key="16">
    <source>
        <dbReference type="EMBL" id="GIQ67006.1"/>
    </source>
</evidence>
<keyword evidence="5 14" id="KW-0812">Transmembrane</keyword>
<dbReference type="PROSITE" id="PS50885">
    <property type="entry name" value="HAMP"/>
    <property type="match status" value="1"/>
</dbReference>
<feature type="region of interest" description="Disordered" evidence="13">
    <location>
        <begin position="622"/>
        <end position="646"/>
    </location>
</feature>
<dbReference type="Pfam" id="PF02743">
    <property type="entry name" value="dCache_1"/>
    <property type="match status" value="1"/>
</dbReference>
<name>A0ABQ4NGI0_9BACL</name>
<feature type="domain" description="HAMP" evidence="15">
    <location>
        <begin position="350"/>
        <end position="402"/>
    </location>
</feature>
<dbReference type="Proteomes" id="UP000680304">
    <property type="component" value="Unassembled WGS sequence"/>
</dbReference>
<evidence type="ECO:0000259" key="15">
    <source>
        <dbReference type="PROSITE" id="PS50885"/>
    </source>
</evidence>
<evidence type="ECO:0000256" key="12">
    <source>
        <dbReference type="SAM" id="Coils"/>
    </source>
</evidence>
<keyword evidence="11 14" id="KW-0472">Membrane</keyword>
<keyword evidence="2" id="KW-1003">Cell membrane</keyword>
<dbReference type="SUPFAM" id="SSF55874">
    <property type="entry name" value="ATPase domain of HSP90 chaperone/DNA topoisomerase II/histidine kinase"/>
    <property type="match status" value="1"/>
</dbReference>
<dbReference type="Gene3D" id="6.10.340.10">
    <property type="match status" value="1"/>
</dbReference>
<dbReference type="CDD" id="cd06225">
    <property type="entry name" value="HAMP"/>
    <property type="match status" value="1"/>
</dbReference>
<keyword evidence="9 14" id="KW-1133">Transmembrane helix</keyword>
<dbReference type="InterPro" id="IPR036890">
    <property type="entry name" value="HATPase_C_sf"/>
</dbReference>
<reference evidence="16 17" key="1">
    <citation type="submission" date="2021-04" db="EMBL/GenBank/DDBJ databases">
        <title>Draft genome sequence of Paenibacillus cisolokensis, LC2-13A.</title>
        <authorList>
            <person name="Uke A."/>
            <person name="Chhe C."/>
            <person name="Baramee S."/>
            <person name="Kosugi A."/>
        </authorList>
    </citation>
    <scope>NUCLEOTIDE SEQUENCE [LARGE SCALE GENOMIC DNA]</scope>
    <source>
        <strain evidence="16 17">LC2-13A</strain>
    </source>
</reference>
<keyword evidence="10" id="KW-0902">Two-component regulatory system</keyword>
<evidence type="ECO:0000256" key="4">
    <source>
        <dbReference type="ARBA" id="ARBA00022679"/>
    </source>
</evidence>
<evidence type="ECO:0000256" key="11">
    <source>
        <dbReference type="ARBA" id="ARBA00023136"/>
    </source>
</evidence>
<dbReference type="PANTHER" id="PTHR34220:SF11">
    <property type="entry name" value="SENSOR PROTEIN KINASE HPTS"/>
    <property type="match status" value="1"/>
</dbReference>
<organism evidence="16 17">
    <name type="scientific">Paenibacillus cisolokensis</name>
    <dbReference type="NCBI Taxonomy" id="1658519"/>
    <lineage>
        <taxon>Bacteria</taxon>
        <taxon>Bacillati</taxon>
        <taxon>Bacillota</taxon>
        <taxon>Bacilli</taxon>
        <taxon>Bacillales</taxon>
        <taxon>Paenibacillaceae</taxon>
        <taxon>Paenibacillus</taxon>
    </lineage>
</organism>
<keyword evidence="6" id="KW-0547">Nucleotide-binding</keyword>
<gene>
    <name evidence="16" type="ORF">PACILC2_55740</name>
</gene>
<evidence type="ECO:0000256" key="13">
    <source>
        <dbReference type="SAM" id="MobiDB-lite"/>
    </source>
</evidence>
<dbReference type="SUPFAM" id="SSF158472">
    <property type="entry name" value="HAMP domain-like"/>
    <property type="match status" value="1"/>
</dbReference>
<keyword evidence="8" id="KW-0067">ATP-binding</keyword>
<dbReference type="Pfam" id="PF02518">
    <property type="entry name" value="HATPase_c"/>
    <property type="match status" value="1"/>
</dbReference>
<protein>
    <recommendedName>
        <fullName evidence="15">HAMP domain-containing protein</fullName>
    </recommendedName>
</protein>
<evidence type="ECO:0000256" key="6">
    <source>
        <dbReference type="ARBA" id="ARBA00022741"/>
    </source>
</evidence>
<proteinExistence type="predicted"/>
<dbReference type="EMBL" id="BOVJ01000241">
    <property type="protein sequence ID" value="GIQ67006.1"/>
    <property type="molecule type" value="Genomic_DNA"/>
</dbReference>
<evidence type="ECO:0000313" key="17">
    <source>
        <dbReference type="Proteomes" id="UP000680304"/>
    </source>
</evidence>
<keyword evidence="4" id="KW-0808">Transferase</keyword>
<sequence>MIAHTPWLSYALVQAESYNIWREMLLSIFRSVKRMVNQLSIKYKLFMILLLISIIPLSLVSYSSESFMFRSSTEYAASVSSQYTRFVSREIASYLESLNQSFDNLFSNSDFQRFLDTPVSDLTGQTNDIIKFRPIIKNALQFHPDVLGVLYLDKPGKVYFYSNQKTLDASFSFKADSLYNSVFDTTEPELLPPHPMNYVLYSKDRVFSYVWPIVNLNTGKTESWFIFEINADKLTGMLSGNRQEAGGQLLLYHAPSGTSVDSAEADPDVMQVFRTKLAEMPENSGHFLFTADGAEYQASYADLPGTGWKLVWTAPLSGIEKGAQQAFLLTLLIAAVSLIIAIIVAFPAMNSVLRPLYRLKQGMQSLGRGVYVPIAMTNRQDEIGYLVQSYNQTLSKLQKMEREVYQAKLREKEREVLQLQAQINPHFLFNTLETIESYALRNNGDAVGDMVQSVSRMMRYTVSNNSGWATVKEEMDYIRNFMKIHDYRHGREVRTSFEIDPAALDVRIMKLTIQPYIENAFKYGWSPNMSADEFSLRVVVKAAAGGLLIIVHDTGAGMPADVLHKFRQLIAASGETEDPYFRRHTGIYNAYRRFVLMYGDDALFRIDSAPGQGTRIEMFVPSQAPGAADIRPEQPGYGPERRNRLQ</sequence>
<dbReference type="InterPro" id="IPR003594">
    <property type="entry name" value="HATPase_dom"/>
</dbReference>
<comment type="caution">
    <text evidence="16">The sequence shown here is derived from an EMBL/GenBank/DDBJ whole genome shotgun (WGS) entry which is preliminary data.</text>
</comment>
<evidence type="ECO:0000256" key="1">
    <source>
        <dbReference type="ARBA" id="ARBA00004651"/>
    </source>
</evidence>
<evidence type="ECO:0000256" key="2">
    <source>
        <dbReference type="ARBA" id="ARBA00022475"/>
    </source>
</evidence>
<evidence type="ECO:0000256" key="7">
    <source>
        <dbReference type="ARBA" id="ARBA00022777"/>
    </source>
</evidence>
<dbReference type="InterPro" id="IPR033479">
    <property type="entry name" value="dCache_1"/>
</dbReference>
<accession>A0ABQ4NGI0</accession>
<dbReference type="InterPro" id="IPR050640">
    <property type="entry name" value="Bact_2-comp_sensor_kinase"/>
</dbReference>